<dbReference type="GO" id="GO:0005576">
    <property type="term" value="C:extracellular region"/>
    <property type="evidence" value="ECO:0007669"/>
    <property type="project" value="TreeGrafter"/>
</dbReference>
<gene>
    <name evidence="1" type="ORF">LOD99_2907</name>
</gene>
<organism evidence="1 2">
    <name type="scientific">Oopsacas minuta</name>
    <dbReference type="NCBI Taxonomy" id="111878"/>
    <lineage>
        <taxon>Eukaryota</taxon>
        <taxon>Metazoa</taxon>
        <taxon>Porifera</taxon>
        <taxon>Hexactinellida</taxon>
        <taxon>Hexasterophora</taxon>
        <taxon>Lyssacinosida</taxon>
        <taxon>Leucopsacidae</taxon>
        <taxon>Oopsacas</taxon>
    </lineage>
</organism>
<dbReference type="PANTHER" id="PTHR46448:SF1">
    <property type="entry name" value="PROTEIN KINASE DOMAIN-CONTAINING PROTEIN"/>
    <property type="match status" value="1"/>
</dbReference>
<reference evidence="1 2" key="1">
    <citation type="journal article" date="2023" name="BMC Biol.">
        <title>The compact genome of the sponge Oopsacas minuta (Hexactinellida) is lacking key metazoan core genes.</title>
        <authorList>
            <person name="Santini S."/>
            <person name="Schenkelaars Q."/>
            <person name="Jourda C."/>
            <person name="Duchesne M."/>
            <person name="Belahbib H."/>
            <person name="Rocher C."/>
            <person name="Selva M."/>
            <person name="Riesgo A."/>
            <person name="Vervoort M."/>
            <person name="Leys S.P."/>
            <person name="Kodjabachian L."/>
            <person name="Le Bivic A."/>
            <person name="Borchiellini C."/>
            <person name="Claverie J.M."/>
            <person name="Renard E."/>
        </authorList>
    </citation>
    <scope>NUCLEOTIDE SEQUENCE [LARGE SCALE GENOMIC DNA]</scope>
    <source>
        <strain evidence="1">SPO-2</strain>
    </source>
</reference>
<dbReference type="InterPro" id="IPR042983">
    <property type="entry name" value="PKDCC"/>
</dbReference>
<keyword evidence="2" id="KW-1185">Reference proteome</keyword>
<protein>
    <submittedName>
        <fullName evidence="1">Uncharacterized protein</fullName>
    </submittedName>
</protein>
<sequence length="387" mass="44248">MYYISYRVFYSVLLSKLPPPVLLPHVMPLLEGIQKARFNPPSIKKKLMKLYNVSHYIEAHEVFRITGDLDLDLYYNNNTSLGIRKNREDYVYDEIPDAEISDTHNYHCSSTIKPDRCVFPVDSPTQAQDLCSSDDICQSVSIAPNPASQAGWFLASLKKSASNLLYRPGSRLFLKRLLERPKPQVKHNLEQEITFNPDVNKLDKIEEEKKEIEQREMIEDSIVGKPIASSSLEAMQNDECYSSIYSSYKDLFAQKEDKLMKICGWNTGTDSQWIEAMQTLSLRSEGLMKSSKATPGGGIKLNLGSDPNKKAWMKIKPDMTSQQRHISQLAFFLLDRLLGLFVTVPTTGKNNSSLQFYDYPYLTPQVTSICSDSLYYEILKFELFLSH</sequence>
<proteinExistence type="predicted"/>
<evidence type="ECO:0000313" key="2">
    <source>
        <dbReference type="Proteomes" id="UP001165289"/>
    </source>
</evidence>
<dbReference type="EMBL" id="JAKMXF010000233">
    <property type="protein sequence ID" value="KAI6654060.1"/>
    <property type="molecule type" value="Genomic_DNA"/>
</dbReference>
<dbReference type="GO" id="GO:0004715">
    <property type="term" value="F:non-membrane spanning protein tyrosine kinase activity"/>
    <property type="evidence" value="ECO:0007669"/>
    <property type="project" value="InterPro"/>
</dbReference>
<name>A0AAV7JZ28_9METZ</name>
<dbReference type="AlphaFoldDB" id="A0AAV7JZ28"/>
<dbReference type="Proteomes" id="UP001165289">
    <property type="component" value="Unassembled WGS sequence"/>
</dbReference>
<evidence type="ECO:0000313" key="1">
    <source>
        <dbReference type="EMBL" id="KAI6654060.1"/>
    </source>
</evidence>
<accession>A0AAV7JZ28</accession>
<dbReference type="PANTHER" id="PTHR46448">
    <property type="entry name" value="PROTEIN KINASE DOMAIN-CONTAINING PROTEIN"/>
    <property type="match status" value="1"/>
</dbReference>
<comment type="caution">
    <text evidence="1">The sequence shown here is derived from an EMBL/GenBank/DDBJ whole genome shotgun (WGS) entry which is preliminary data.</text>
</comment>